<dbReference type="EMBL" id="JTDF01016014">
    <property type="protein sequence ID" value="KAF8562910.1"/>
    <property type="molecule type" value="Genomic_DNA"/>
</dbReference>
<organism evidence="2 3">
    <name type="scientific">Paragonimus westermani</name>
    <dbReference type="NCBI Taxonomy" id="34504"/>
    <lineage>
        <taxon>Eukaryota</taxon>
        <taxon>Metazoa</taxon>
        <taxon>Spiralia</taxon>
        <taxon>Lophotrochozoa</taxon>
        <taxon>Platyhelminthes</taxon>
        <taxon>Trematoda</taxon>
        <taxon>Digenea</taxon>
        <taxon>Plagiorchiida</taxon>
        <taxon>Troglotremata</taxon>
        <taxon>Troglotrematidae</taxon>
        <taxon>Paragonimus</taxon>
    </lineage>
</organism>
<dbReference type="Proteomes" id="UP000699462">
    <property type="component" value="Unassembled WGS sequence"/>
</dbReference>
<protein>
    <submittedName>
        <fullName evidence="2">Uncharacterized protein</fullName>
    </submittedName>
</protein>
<evidence type="ECO:0000256" key="1">
    <source>
        <dbReference type="SAM" id="Coils"/>
    </source>
</evidence>
<dbReference type="OrthoDB" id="10057795at2759"/>
<sequence>MHNAYARVHFRTLLPHVIIFCRLNSYRGRLRRAAGASKGSNYSRDLYGSEPRVCAYPYGSTLGPEFNQNALVVTGELATEARLLREHRVRLEVRMQQLEYHNKQLEQKVQRLRQHLRSGGASNAGTLLGTNKGAADLLFFGSSNAETKSSLRQVRLCDQNRSYDP</sequence>
<keyword evidence="1" id="KW-0175">Coiled coil</keyword>
<proteinExistence type="predicted"/>
<reference evidence="2 3" key="1">
    <citation type="submission" date="2019-07" db="EMBL/GenBank/DDBJ databases">
        <title>Annotation for the trematode Paragonimus westermani.</title>
        <authorList>
            <person name="Choi Y.-J."/>
        </authorList>
    </citation>
    <scope>NUCLEOTIDE SEQUENCE [LARGE SCALE GENOMIC DNA]</scope>
    <source>
        <strain evidence="2">180907_Pwestermani</strain>
    </source>
</reference>
<evidence type="ECO:0000313" key="2">
    <source>
        <dbReference type="EMBL" id="KAF8562910.1"/>
    </source>
</evidence>
<dbReference type="AlphaFoldDB" id="A0A8T0D4Y8"/>
<gene>
    <name evidence="2" type="ORF">P879_12070</name>
</gene>
<comment type="caution">
    <text evidence="2">The sequence shown here is derived from an EMBL/GenBank/DDBJ whole genome shotgun (WGS) entry which is preliminary data.</text>
</comment>
<feature type="coiled-coil region" evidence="1">
    <location>
        <begin position="88"/>
        <end position="115"/>
    </location>
</feature>
<name>A0A8T0D4Y8_9TREM</name>
<accession>A0A8T0D4Y8</accession>
<keyword evidence="3" id="KW-1185">Reference proteome</keyword>
<evidence type="ECO:0000313" key="3">
    <source>
        <dbReference type="Proteomes" id="UP000699462"/>
    </source>
</evidence>